<dbReference type="OrthoDB" id="3233595at2759"/>
<name>A0A8H5D863_9AGAR</name>
<dbReference type="Pfam" id="PF08240">
    <property type="entry name" value="ADH_N"/>
    <property type="match status" value="1"/>
</dbReference>
<protein>
    <recommendedName>
        <fullName evidence="1">Alcohol dehydrogenase-like N-terminal domain-containing protein</fullName>
    </recommendedName>
</protein>
<dbReference type="InterPro" id="IPR013154">
    <property type="entry name" value="ADH-like_N"/>
</dbReference>
<dbReference type="EMBL" id="JAACJM010000059">
    <property type="protein sequence ID" value="KAF5354503.1"/>
    <property type="molecule type" value="Genomic_DNA"/>
</dbReference>
<keyword evidence="3" id="KW-1185">Reference proteome</keyword>
<dbReference type="Proteomes" id="UP000559256">
    <property type="component" value="Unassembled WGS sequence"/>
</dbReference>
<sequence length="98" mass="10777">MPQSHEYQKALILPSKQGSFILSRTIPKPLHALPNELLVKVHDVALNPADQKIQTLGIMYAEDSKYPIILGLVIAGEVVDVGDKVFFASGVFENEYAV</sequence>
<dbReference type="SUPFAM" id="SSF50129">
    <property type="entry name" value="GroES-like"/>
    <property type="match status" value="1"/>
</dbReference>
<evidence type="ECO:0000259" key="1">
    <source>
        <dbReference type="Pfam" id="PF08240"/>
    </source>
</evidence>
<gene>
    <name evidence="2" type="ORF">D9758_012404</name>
</gene>
<evidence type="ECO:0000313" key="3">
    <source>
        <dbReference type="Proteomes" id="UP000559256"/>
    </source>
</evidence>
<reference evidence="2 3" key="1">
    <citation type="journal article" date="2020" name="ISME J.">
        <title>Uncovering the hidden diversity of litter-decomposition mechanisms in mushroom-forming fungi.</title>
        <authorList>
            <person name="Floudas D."/>
            <person name="Bentzer J."/>
            <person name="Ahren D."/>
            <person name="Johansson T."/>
            <person name="Persson P."/>
            <person name="Tunlid A."/>
        </authorList>
    </citation>
    <scope>NUCLEOTIDE SEQUENCE [LARGE SCALE GENOMIC DNA]</scope>
    <source>
        <strain evidence="2 3">CBS 291.85</strain>
    </source>
</reference>
<dbReference type="Gene3D" id="3.90.180.10">
    <property type="entry name" value="Medium-chain alcohol dehydrogenases, catalytic domain"/>
    <property type="match status" value="1"/>
</dbReference>
<dbReference type="InterPro" id="IPR011032">
    <property type="entry name" value="GroES-like_sf"/>
</dbReference>
<accession>A0A8H5D863</accession>
<feature type="domain" description="Alcohol dehydrogenase-like N-terminal" evidence="1">
    <location>
        <begin position="34"/>
        <end position="85"/>
    </location>
</feature>
<comment type="caution">
    <text evidence="2">The sequence shown here is derived from an EMBL/GenBank/DDBJ whole genome shotgun (WGS) entry which is preliminary data.</text>
</comment>
<proteinExistence type="predicted"/>
<organism evidence="2 3">
    <name type="scientific">Tetrapyrgos nigripes</name>
    <dbReference type="NCBI Taxonomy" id="182062"/>
    <lineage>
        <taxon>Eukaryota</taxon>
        <taxon>Fungi</taxon>
        <taxon>Dikarya</taxon>
        <taxon>Basidiomycota</taxon>
        <taxon>Agaricomycotina</taxon>
        <taxon>Agaricomycetes</taxon>
        <taxon>Agaricomycetidae</taxon>
        <taxon>Agaricales</taxon>
        <taxon>Marasmiineae</taxon>
        <taxon>Marasmiaceae</taxon>
        <taxon>Tetrapyrgos</taxon>
    </lineage>
</organism>
<evidence type="ECO:0000313" key="2">
    <source>
        <dbReference type="EMBL" id="KAF5354503.1"/>
    </source>
</evidence>
<dbReference type="AlphaFoldDB" id="A0A8H5D863"/>